<dbReference type="InterPro" id="IPR051533">
    <property type="entry name" value="WaaL-like"/>
</dbReference>
<protein>
    <submittedName>
        <fullName evidence="7">O-antigen ligase</fullName>
    </submittedName>
</protein>
<proteinExistence type="predicted"/>
<dbReference type="Pfam" id="PF04932">
    <property type="entry name" value="Wzy_C"/>
    <property type="match status" value="1"/>
</dbReference>
<feature type="transmembrane region" description="Helical" evidence="5">
    <location>
        <begin position="118"/>
        <end position="137"/>
    </location>
</feature>
<dbReference type="PANTHER" id="PTHR37422">
    <property type="entry name" value="TEICHURONIC ACID BIOSYNTHESIS PROTEIN TUAE"/>
    <property type="match status" value="1"/>
</dbReference>
<dbReference type="PANTHER" id="PTHR37422:SF13">
    <property type="entry name" value="LIPOPOLYSACCHARIDE BIOSYNTHESIS PROTEIN PA4999-RELATED"/>
    <property type="match status" value="1"/>
</dbReference>
<dbReference type="GO" id="GO:0016874">
    <property type="term" value="F:ligase activity"/>
    <property type="evidence" value="ECO:0007669"/>
    <property type="project" value="UniProtKB-KW"/>
</dbReference>
<feature type="transmembrane region" description="Helical" evidence="5">
    <location>
        <begin position="255"/>
        <end position="274"/>
    </location>
</feature>
<evidence type="ECO:0000256" key="4">
    <source>
        <dbReference type="ARBA" id="ARBA00023136"/>
    </source>
</evidence>
<evidence type="ECO:0000256" key="3">
    <source>
        <dbReference type="ARBA" id="ARBA00022989"/>
    </source>
</evidence>
<feature type="transmembrane region" description="Helical" evidence="5">
    <location>
        <begin position="12"/>
        <end position="37"/>
    </location>
</feature>
<dbReference type="EMBL" id="JACHDY010000002">
    <property type="protein sequence ID" value="MBB5316880.1"/>
    <property type="molecule type" value="Genomic_DNA"/>
</dbReference>
<evidence type="ECO:0000313" key="7">
    <source>
        <dbReference type="EMBL" id="MBB5316880.1"/>
    </source>
</evidence>
<dbReference type="AlphaFoldDB" id="A0A7W8IGU8"/>
<keyword evidence="7" id="KW-0436">Ligase</keyword>
<evidence type="ECO:0000256" key="2">
    <source>
        <dbReference type="ARBA" id="ARBA00022692"/>
    </source>
</evidence>
<dbReference type="InterPro" id="IPR007016">
    <property type="entry name" value="O-antigen_ligase-rel_domated"/>
</dbReference>
<evidence type="ECO:0000256" key="1">
    <source>
        <dbReference type="ARBA" id="ARBA00004141"/>
    </source>
</evidence>
<keyword evidence="3 5" id="KW-1133">Transmembrane helix</keyword>
<reference evidence="7" key="1">
    <citation type="submission" date="2020-08" db="EMBL/GenBank/DDBJ databases">
        <title>Genomic Encyclopedia of Type Strains, Phase IV (KMG-V): Genome sequencing to study the core and pangenomes of soil and plant-associated prokaryotes.</title>
        <authorList>
            <person name="Whitman W."/>
        </authorList>
    </citation>
    <scope>NUCLEOTIDE SEQUENCE [LARGE SCALE GENOMIC DNA]</scope>
    <source>
        <strain evidence="7">M8UP27</strain>
    </source>
</reference>
<accession>A0A7W8IGU8</accession>
<feature type="transmembrane region" description="Helical" evidence="5">
    <location>
        <begin position="49"/>
        <end position="72"/>
    </location>
</feature>
<keyword evidence="2 5" id="KW-0812">Transmembrane</keyword>
<feature type="transmembrane region" description="Helical" evidence="5">
    <location>
        <begin position="84"/>
        <end position="106"/>
    </location>
</feature>
<gene>
    <name evidence="7" type="ORF">HDF09_001549</name>
</gene>
<evidence type="ECO:0000313" key="8">
    <source>
        <dbReference type="Proteomes" id="UP000568106"/>
    </source>
</evidence>
<name>A0A7W8IGU8_9BACT</name>
<keyword evidence="8" id="KW-1185">Reference proteome</keyword>
<feature type="transmembrane region" description="Helical" evidence="5">
    <location>
        <begin position="372"/>
        <end position="393"/>
    </location>
</feature>
<organism evidence="7 8">
    <name type="scientific">Tunturiibacter empetritectus</name>
    <dbReference type="NCBI Taxonomy" id="3069691"/>
    <lineage>
        <taxon>Bacteria</taxon>
        <taxon>Pseudomonadati</taxon>
        <taxon>Acidobacteriota</taxon>
        <taxon>Terriglobia</taxon>
        <taxon>Terriglobales</taxon>
        <taxon>Acidobacteriaceae</taxon>
        <taxon>Tunturiibacter</taxon>
    </lineage>
</organism>
<feature type="domain" description="O-antigen ligase-related" evidence="6">
    <location>
        <begin position="221"/>
        <end position="350"/>
    </location>
</feature>
<dbReference type="GO" id="GO:0016020">
    <property type="term" value="C:membrane"/>
    <property type="evidence" value="ECO:0007669"/>
    <property type="project" value="UniProtKB-SubCell"/>
</dbReference>
<evidence type="ECO:0000259" key="6">
    <source>
        <dbReference type="Pfam" id="PF04932"/>
    </source>
</evidence>
<comment type="subcellular location">
    <subcellularLocation>
        <location evidence="1">Membrane</location>
        <topology evidence="1">Multi-pass membrane protein</topology>
    </subcellularLocation>
</comment>
<dbReference type="Proteomes" id="UP000568106">
    <property type="component" value="Unassembled WGS sequence"/>
</dbReference>
<comment type="caution">
    <text evidence="7">The sequence shown here is derived from an EMBL/GenBank/DDBJ whole genome shotgun (WGS) entry which is preliminary data.</text>
</comment>
<feature type="transmembrane region" description="Helical" evidence="5">
    <location>
        <begin position="183"/>
        <end position="203"/>
    </location>
</feature>
<evidence type="ECO:0000256" key="5">
    <source>
        <dbReference type="SAM" id="Phobius"/>
    </source>
</evidence>
<feature type="transmembrane region" description="Helical" evidence="5">
    <location>
        <begin position="215"/>
        <end position="248"/>
    </location>
</feature>
<keyword evidence="4 5" id="KW-0472">Membrane</keyword>
<feature type="transmembrane region" description="Helical" evidence="5">
    <location>
        <begin position="344"/>
        <end position="365"/>
    </location>
</feature>
<sequence>MGLGLAHYIPLIAYLGFWIMCILSLTGRPLLGLYYLIPFLPYRTMRDHFLDYPLGGNMLTILVIAVIIGAIIKGKSIPKSPLYTIWLVFGIYLYFSMWLGTALGNAPPPIWISDTNFVTWKDYMLIPLVFTAAGMVVEDRKAVRTVIAITAFTLLAIDRSCLMESLSRSWGTFDENKRDTGPLAYGSNQTAAFLAQFAMFFWGFVQFVKRKKFRLIFYGLVAVTIFADLYTFSRGSYLALIVSVIVLGFLKDRKLIVVAAVFLFTWQAIVPTAVRERVNMTKNSNGKLEESAQERVRLWEAAEASILSDPVLGIGYASYQLSAHVDGLRDTHNWYVKVMVETGIIGMIIVLVMLQQVLALAYRLFKRAEDPLYRGLGLGLFVAMCSCIVANFFGDRWTYLEIMGMLWVLVAIASRALQLVETEPVTEAAIPEVTVATNPFLAYR</sequence>